<feature type="signal peptide" evidence="1">
    <location>
        <begin position="1"/>
        <end position="24"/>
    </location>
</feature>
<gene>
    <name evidence="2" type="ORF">ABV298_07745</name>
</gene>
<protein>
    <recommendedName>
        <fullName evidence="3">Lipoprotein</fullName>
    </recommendedName>
</protein>
<reference evidence="2" key="1">
    <citation type="submission" date="2024-06" db="EMBL/GenBank/DDBJ databases">
        <title>Sequencing and assembly of the genome of Dyadobacter sp. strain 676, a symbiont of Cyamopsis tetragonoloba.</title>
        <authorList>
            <person name="Guro P."/>
            <person name="Sazanova A."/>
            <person name="Kuznetsova I."/>
            <person name="Belimov A."/>
            <person name="Safronova V."/>
        </authorList>
    </citation>
    <scope>NUCLEOTIDE SEQUENCE</scope>
    <source>
        <strain evidence="2">676</strain>
    </source>
</reference>
<sequence length="162" mass="17662">MTIRQFFSLLAISCLVSCSGKPGASDNMAADTSSRANIQAMDTTSHCFAYRVGKDSAFFRLHIGENGTATGELSYSLFEKDRNRGSFAGKIHGDTIWAKYTFTSEGIASVREIALLKKGPAWIEGFGNMQDSAGTMVFSNRSKLDFEKGLHFEPVECPSATH</sequence>
<organism evidence="2">
    <name type="scientific">Dyadobacter sp. 676</name>
    <dbReference type="NCBI Taxonomy" id="3088362"/>
    <lineage>
        <taxon>Bacteria</taxon>
        <taxon>Pseudomonadati</taxon>
        <taxon>Bacteroidota</taxon>
        <taxon>Cytophagia</taxon>
        <taxon>Cytophagales</taxon>
        <taxon>Spirosomataceae</taxon>
        <taxon>Dyadobacter</taxon>
    </lineage>
</organism>
<evidence type="ECO:0008006" key="3">
    <source>
        <dbReference type="Google" id="ProtNLM"/>
    </source>
</evidence>
<dbReference type="RefSeq" id="WP_353721579.1">
    <property type="nucleotide sequence ID" value="NZ_CP159289.1"/>
</dbReference>
<dbReference type="EMBL" id="CP159289">
    <property type="protein sequence ID" value="XCH26285.1"/>
    <property type="molecule type" value="Genomic_DNA"/>
</dbReference>
<evidence type="ECO:0000313" key="2">
    <source>
        <dbReference type="EMBL" id="XCH26285.1"/>
    </source>
</evidence>
<keyword evidence="1" id="KW-0732">Signal</keyword>
<dbReference type="AlphaFoldDB" id="A0AAU8FQN6"/>
<feature type="chain" id="PRO_5043504597" description="Lipoprotein" evidence="1">
    <location>
        <begin position="25"/>
        <end position="162"/>
    </location>
</feature>
<accession>A0AAU8FQN6</accession>
<name>A0AAU8FQN6_9BACT</name>
<proteinExistence type="predicted"/>
<evidence type="ECO:0000256" key="1">
    <source>
        <dbReference type="SAM" id="SignalP"/>
    </source>
</evidence>